<dbReference type="Proteomes" id="UP000317593">
    <property type="component" value="Unassembled WGS sequence"/>
</dbReference>
<proteinExistence type="predicted"/>
<dbReference type="EMBL" id="FXTH01000006">
    <property type="protein sequence ID" value="SMO59771.1"/>
    <property type="molecule type" value="Genomic_DNA"/>
</dbReference>
<dbReference type="RefSeq" id="WP_142714138.1">
    <property type="nucleotide sequence ID" value="NZ_FXTH01000006.1"/>
</dbReference>
<protein>
    <recommendedName>
        <fullName evidence="3">Alpha/beta hydrolase</fullName>
    </recommendedName>
</protein>
<evidence type="ECO:0000313" key="2">
    <source>
        <dbReference type="Proteomes" id="UP000317593"/>
    </source>
</evidence>
<dbReference type="AlphaFoldDB" id="A0A521CLY4"/>
<sequence length="309" mass="35310">MNLMTDIPDDPSCLDDFLEERESSYNLMPDTRARISWNNKEKTRKTEYALVYLHGFRASQQEGHPVHRAVADFLGANLFLSRLQEHGIESDRPLQYLTEEKLLASAHFALAIGKKIGRKVLIMGTSTGGSLGLYLAAHPSYRSNISGLILYSPLIRFYGIKEKLLECSLGRRALHIIPGKSHQIKTQQTTYAEDRIWYPSYILKGALALGAFVDHYMNPSLFRQIQCPVFVGYYYKNKQEQDKVVSIKAIRNLIRHLNQNGRQVYDRNFPNAKNHVICSSLVSRSVDQVIRETQTFLKSVGLHQNNHDT</sequence>
<dbReference type="SUPFAM" id="SSF53474">
    <property type="entry name" value="alpha/beta-Hydrolases"/>
    <property type="match status" value="1"/>
</dbReference>
<reference evidence="1 2" key="1">
    <citation type="submission" date="2017-05" db="EMBL/GenBank/DDBJ databases">
        <authorList>
            <person name="Varghese N."/>
            <person name="Submissions S."/>
        </authorList>
    </citation>
    <scope>NUCLEOTIDE SEQUENCE [LARGE SCALE GENOMIC DNA]</scope>
    <source>
        <strain evidence="1 2">DSM 21194</strain>
    </source>
</reference>
<evidence type="ECO:0008006" key="3">
    <source>
        <dbReference type="Google" id="ProtNLM"/>
    </source>
</evidence>
<evidence type="ECO:0000313" key="1">
    <source>
        <dbReference type="EMBL" id="SMO59771.1"/>
    </source>
</evidence>
<dbReference type="OrthoDB" id="5416147at2"/>
<dbReference type="Gene3D" id="3.40.50.1820">
    <property type="entry name" value="alpha/beta hydrolase"/>
    <property type="match status" value="1"/>
</dbReference>
<accession>A0A521CLY4</accession>
<name>A0A521CLY4_9BACT</name>
<keyword evidence="2" id="KW-1185">Reference proteome</keyword>
<organism evidence="1 2">
    <name type="scientific">Fodinibius sediminis</name>
    <dbReference type="NCBI Taxonomy" id="1214077"/>
    <lineage>
        <taxon>Bacteria</taxon>
        <taxon>Pseudomonadati</taxon>
        <taxon>Balneolota</taxon>
        <taxon>Balneolia</taxon>
        <taxon>Balneolales</taxon>
        <taxon>Balneolaceae</taxon>
        <taxon>Fodinibius</taxon>
    </lineage>
</organism>
<dbReference type="InterPro" id="IPR029058">
    <property type="entry name" value="AB_hydrolase_fold"/>
</dbReference>
<gene>
    <name evidence="1" type="ORF">SAMN06265218_106145</name>
</gene>